<comment type="caution">
    <text evidence="1">The sequence shown here is derived from an EMBL/GenBank/DDBJ whole genome shotgun (WGS) entry which is preliminary data.</text>
</comment>
<name>A0ACC1TCW0_9APHY</name>
<organism evidence="1 2">
    <name type="scientific">Phlebia brevispora</name>
    <dbReference type="NCBI Taxonomy" id="194682"/>
    <lineage>
        <taxon>Eukaryota</taxon>
        <taxon>Fungi</taxon>
        <taxon>Dikarya</taxon>
        <taxon>Basidiomycota</taxon>
        <taxon>Agaricomycotina</taxon>
        <taxon>Agaricomycetes</taxon>
        <taxon>Polyporales</taxon>
        <taxon>Meruliaceae</taxon>
        <taxon>Phlebia</taxon>
    </lineage>
</organism>
<keyword evidence="2" id="KW-1185">Reference proteome</keyword>
<proteinExistence type="predicted"/>
<sequence>MVALAVVPCLAQEITNIGCFSTGSTESCTTFIDQFCGDTSGLPVLPEDNVSMCIPGEAFPTGLFTAFREQFTTGILEFNADNCVPALQAVETACALGGSARVSGDDFFFTVQATSANCDDTTALV</sequence>
<evidence type="ECO:0000313" key="2">
    <source>
        <dbReference type="Proteomes" id="UP001148662"/>
    </source>
</evidence>
<dbReference type="EMBL" id="JANHOG010000095">
    <property type="protein sequence ID" value="KAJ3558327.1"/>
    <property type="molecule type" value="Genomic_DNA"/>
</dbReference>
<accession>A0ACC1TCW0</accession>
<protein>
    <submittedName>
        <fullName evidence="1">Uncharacterized protein</fullName>
    </submittedName>
</protein>
<gene>
    <name evidence="1" type="ORF">NM688_g986</name>
</gene>
<reference evidence="1" key="1">
    <citation type="submission" date="2022-07" db="EMBL/GenBank/DDBJ databases">
        <title>Genome Sequence of Phlebia brevispora.</title>
        <authorList>
            <person name="Buettner E."/>
        </authorList>
    </citation>
    <scope>NUCLEOTIDE SEQUENCE</scope>
    <source>
        <strain evidence="1">MPL23</strain>
    </source>
</reference>
<evidence type="ECO:0000313" key="1">
    <source>
        <dbReference type="EMBL" id="KAJ3558327.1"/>
    </source>
</evidence>
<dbReference type="Proteomes" id="UP001148662">
    <property type="component" value="Unassembled WGS sequence"/>
</dbReference>